<organism evidence="2 3">
    <name type="scientific">Paraburkholderia caballeronis</name>
    <dbReference type="NCBI Taxonomy" id="416943"/>
    <lineage>
        <taxon>Bacteria</taxon>
        <taxon>Pseudomonadati</taxon>
        <taxon>Pseudomonadota</taxon>
        <taxon>Betaproteobacteria</taxon>
        <taxon>Burkholderiales</taxon>
        <taxon>Burkholderiaceae</taxon>
        <taxon>Paraburkholderia</taxon>
    </lineage>
</organism>
<keyword evidence="3" id="KW-1185">Reference proteome</keyword>
<dbReference type="GO" id="GO:0016740">
    <property type="term" value="F:transferase activity"/>
    <property type="evidence" value="ECO:0007669"/>
    <property type="project" value="UniProtKB-KW"/>
</dbReference>
<reference evidence="3" key="1">
    <citation type="submission" date="2016-10" db="EMBL/GenBank/DDBJ databases">
        <authorList>
            <person name="Varghese N."/>
            <person name="Submissions S."/>
        </authorList>
    </citation>
    <scope>NUCLEOTIDE SEQUENCE [LARGE SCALE GENOMIC DNA]</scope>
    <source>
        <strain evidence="3">LMG 26416</strain>
    </source>
</reference>
<feature type="region of interest" description="Disordered" evidence="1">
    <location>
        <begin position="35"/>
        <end position="58"/>
    </location>
</feature>
<evidence type="ECO:0000256" key="1">
    <source>
        <dbReference type="SAM" id="MobiDB-lite"/>
    </source>
</evidence>
<sequence>MKLSGIRVLDFSRFMAGPLVSAMMADHGADVVKIEPPEGDPTRHGRRTRPGQRAGDSFSVLNRGKRSVVLDLKEPADRARALRLIREADVLIESFSPGVTTRLGIDPDTARALNPRLVYCSISAFGQNGPLRDAAGHDPAVQALAGTLGRGINDAPVVPAVSTASWGSALCALAGVTIALFAARATGRGDHLDLSMHDVALSARPGAIFDAFDHDVASLEAPRGHAILEPYAAADGQWLCIGAGEPRFARALLGALGRPDLVDVALGPPGAAQQPLRDFLAGAFAQQPLAQWLDWMAAHSISCAPVLDYADALKHPHVSARGMVMTDAEGFRHLNTPLRFADEPGRPTLRAPELGEHTHAVLDGLGNA</sequence>
<dbReference type="InterPro" id="IPR023606">
    <property type="entry name" value="CoA-Trfase_III_dom_1_sf"/>
</dbReference>
<dbReference type="Pfam" id="PF02515">
    <property type="entry name" value="CoA_transf_3"/>
    <property type="match status" value="1"/>
</dbReference>
<dbReference type="RefSeq" id="WP_134042666.1">
    <property type="nucleotide sequence ID" value="NZ_FNSR01000003.1"/>
</dbReference>
<dbReference type="OrthoDB" id="5294844at2"/>
<proteinExistence type="predicted"/>
<name>A0A1H7G5D2_9BURK</name>
<dbReference type="PANTHER" id="PTHR48228:SF5">
    <property type="entry name" value="ALPHA-METHYLACYL-COA RACEMASE"/>
    <property type="match status" value="1"/>
</dbReference>
<dbReference type="Proteomes" id="UP000199120">
    <property type="component" value="Unassembled WGS sequence"/>
</dbReference>
<dbReference type="Gene3D" id="3.30.1540.10">
    <property type="entry name" value="formyl-coa transferase, domain 3"/>
    <property type="match status" value="1"/>
</dbReference>
<dbReference type="STRING" id="416943.SAMN05445871_5680"/>
<dbReference type="SUPFAM" id="SSF89796">
    <property type="entry name" value="CoA-transferase family III (CaiB/BaiF)"/>
    <property type="match status" value="1"/>
</dbReference>
<evidence type="ECO:0000313" key="3">
    <source>
        <dbReference type="Proteomes" id="UP000199120"/>
    </source>
</evidence>
<dbReference type="PANTHER" id="PTHR48228">
    <property type="entry name" value="SUCCINYL-COA--D-CITRAMALATE COA-TRANSFERASE"/>
    <property type="match status" value="1"/>
</dbReference>
<dbReference type="AlphaFoldDB" id="A0A1H7G5D2"/>
<dbReference type="InterPro" id="IPR050509">
    <property type="entry name" value="CoA-transferase_III"/>
</dbReference>
<evidence type="ECO:0000313" key="2">
    <source>
        <dbReference type="EMBL" id="SEK32002.1"/>
    </source>
</evidence>
<protein>
    <submittedName>
        <fullName evidence="2">Crotonobetainyl-CoA:carnitine CoA-transferase CaiB</fullName>
    </submittedName>
</protein>
<dbReference type="EMBL" id="FOAJ01000001">
    <property type="protein sequence ID" value="SEK32002.1"/>
    <property type="molecule type" value="Genomic_DNA"/>
</dbReference>
<keyword evidence="2" id="KW-0808">Transferase</keyword>
<dbReference type="InterPro" id="IPR044855">
    <property type="entry name" value="CoA-Trfase_III_dom3_sf"/>
</dbReference>
<dbReference type="Gene3D" id="3.40.50.10540">
    <property type="entry name" value="Crotonobetainyl-coa:carnitine coa-transferase, domain 1"/>
    <property type="match status" value="1"/>
</dbReference>
<dbReference type="InterPro" id="IPR003673">
    <property type="entry name" value="CoA-Trfase_fam_III"/>
</dbReference>
<gene>
    <name evidence="2" type="ORF">SAMN05192542_101563</name>
</gene>
<accession>A0A1H7G5D2</accession>